<sequence>MLPRRIGFSCSRAAFSPLPFPGARRGESLFATQPRRALGQVCTAGAARSARRQMLLPPRRRRLAAPGLCNCHTAPELNLKRVKGRLGERFWQTQRVFVVVGVEDPY</sequence>
<evidence type="ECO:0000313" key="2">
    <source>
        <dbReference type="RefSeq" id="XP_032132076.1"/>
    </source>
</evidence>
<protein>
    <submittedName>
        <fullName evidence="2">Uncharacterized protein LOC116550278</fullName>
    </submittedName>
</protein>
<proteinExistence type="predicted"/>
<dbReference type="AlphaFoldDB" id="A0A6J3HPP1"/>
<evidence type="ECO:0000313" key="1">
    <source>
        <dbReference type="Proteomes" id="UP000504640"/>
    </source>
</evidence>
<dbReference type="RefSeq" id="XP_032132076.1">
    <property type="nucleotide sequence ID" value="XM_032276185.1"/>
</dbReference>
<organism evidence="1 2">
    <name type="scientific">Sapajus apella</name>
    <name type="common">Brown-capped capuchin</name>
    <name type="synonym">Cebus apella</name>
    <dbReference type="NCBI Taxonomy" id="9515"/>
    <lineage>
        <taxon>Eukaryota</taxon>
        <taxon>Metazoa</taxon>
        <taxon>Chordata</taxon>
        <taxon>Craniata</taxon>
        <taxon>Vertebrata</taxon>
        <taxon>Euteleostomi</taxon>
        <taxon>Mammalia</taxon>
        <taxon>Eutheria</taxon>
        <taxon>Euarchontoglires</taxon>
        <taxon>Primates</taxon>
        <taxon>Haplorrhini</taxon>
        <taxon>Platyrrhini</taxon>
        <taxon>Cebidae</taxon>
        <taxon>Cebinae</taxon>
        <taxon>Sapajus</taxon>
    </lineage>
</organism>
<accession>A0A6J3HPP1</accession>
<name>A0A6J3HPP1_SAPAP</name>
<keyword evidence="1" id="KW-1185">Reference proteome</keyword>
<dbReference type="Proteomes" id="UP000504640">
    <property type="component" value="Unplaced"/>
</dbReference>
<gene>
    <name evidence="2" type="primary">LOC116550278</name>
</gene>
<dbReference type="GeneID" id="116550278"/>
<reference evidence="2" key="1">
    <citation type="submission" date="2025-08" db="UniProtKB">
        <authorList>
            <consortium name="RefSeq"/>
        </authorList>
    </citation>
    <scope>IDENTIFICATION</scope>
    <source>
        <tissue evidence="2">Blood</tissue>
    </source>
</reference>